<evidence type="ECO:0000313" key="2">
    <source>
        <dbReference type="Proteomes" id="UP000244336"/>
    </source>
</evidence>
<accession>A0A2T7DAH1</accession>
<proteinExistence type="predicted"/>
<gene>
    <name evidence="1" type="ORF">GQ55_6G280300</name>
</gene>
<organism evidence="1 2">
    <name type="scientific">Panicum hallii var. hallii</name>
    <dbReference type="NCBI Taxonomy" id="1504633"/>
    <lineage>
        <taxon>Eukaryota</taxon>
        <taxon>Viridiplantae</taxon>
        <taxon>Streptophyta</taxon>
        <taxon>Embryophyta</taxon>
        <taxon>Tracheophyta</taxon>
        <taxon>Spermatophyta</taxon>
        <taxon>Magnoliopsida</taxon>
        <taxon>Liliopsida</taxon>
        <taxon>Poales</taxon>
        <taxon>Poaceae</taxon>
        <taxon>PACMAD clade</taxon>
        <taxon>Panicoideae</taxon>
        <taxon>Panicodae</taxon>
        <taxon>Paniceae</taxon>
        <taxon>Panicinae</taxon>
        <taxon>Panicum</taxon>
        <taxon>Panicum sect. Panicum</taxon>
    </lineage>
</organism>
<dbReference type="EMBL" id="CM009754">
    <property type="protein sequence ID" value="PUZ52557.1"/>
    <property type="molecule type" value="Genomic_DNA"/>
</dbReference>
<sequence>MEVEIAAAATPVLKRLSRSVEEVAGDGGEMIGVSNTKHAKVAVGDGGTGSGAIIGLSKTKGVVGNSGDTIIELPKAKPAVIPNRVKKSFLVCKKAKYIFENSPTRPIILNIPSEALAASVQRMIDLEKSVLKRFEMKGYAVYERGWRLPRTTPSMCPMCCLMVDGFLGCL</sequence>
<evidence type="ECO:0000313" key="1">
    <source>
        <dbReference type="EMBL" id="PUZ52557.1"/>
    </source>
</evidence>
<reference evidence="1 2" key="1">
    <citation type="submission" date="2018-04" db="EMBL/GenBank/DDBJ databases">
        <title>WGS assembly of Panicum hallii var. hallii HAL2.</title>
        <authorList>
            <person name="Lovell J."/>
            <person name="Jenkins J."/>
            <person name="Lowry D."/>
            <person name="Mamidi S."/>
            <person name="Sreedasyam A."/>
            <person name="Weng X."/>
            <person name="Barry K."/>
            <person name="Bonette J."/>
            <person name="Campitelli B."/>
            <person name="Daum C."/>
            <person name="Gordon S."/>
            <person name="Gould B."/>
            <person name="Lipzen A."/>
            <person name="MacQueen A."/>
            <person name="Palacio-Mejia J."/>
            <person name="Plott C."/>
            <person name="Shakirov E."/>
            <person name="Shu S."/>
            <person name="Yoshinaga Y."/>
            <person name="Zane M."/>
            <person name="Rokhsar D."/>
            <person name="Grimwood J."/>
            <person name="Schmutz J."/>
            <person name="Juenger T."/>
        </authorList>
    </citation>
    <scope>NUCLEOTIDE SEQUENCE [LARGE SCALE GENOMIC DNA]</scope>
    <source>
        <strain evidence="2">cv. HAL2</strain>
    </source>
</reference>
<dbReference type="AlphaFoldDB" id="A0A2T7DAH1"/>
<name>A0A2T7DAH1_9POAL</name>
<dbReference type="Gramene" id="PUZ52557">
    <property type="protein sequence ID" value="PUZ52557"/>
    <property type="gene ID" value="GQ55_6G280300"/>
</dbReference>
<dbReference type="OrthoDB" id="10342650at2759"/>
<dbReference type="Proteomes" id="UP000244336">
    <property type="component" value="Chromosome 6"/>
</dbReference>
<protein>
    <submittedName>
        <fullName evidence="1">Uncharacterized protein</fullName>
    </submittedName>
</protein>
<keyword evidence="2" id="KW-1185">Reference proteome</keyword>